<organism evidence="8 9">
    <name type="scientific">Aminipila terrae</name>
    <dbReference type="NCBI Taxonomy" id="2697030"/>
    <lineage>
        <taxon>Bacteria</taxon>
        <taxon>Bacillati</taxon>
        <taxon>Bacillota</taxon>
        <taxon>Clostridia</taxon>
        <taxon>Peptostreptococcales</taxon>
        <taxon>Anaerovoracaceae</taxon>
        <taxon>Aminipila</taxon>
    </lineage>
</organism>
<dbReference type="PANTHER" id="PTHR18895:SF74">
    <property type="entry name" value="MTRF1L RELEASE FACTOR GLUTAMINE METHYLTRANSFERASE"/>
    <property type="match status" value="1"/>
</dbReference>
<dbReference type="InterPro" id="IPR029063">
    <property type="entry name" value="SAM-dependent_MTases_sf"/>
</dbReference>
<comment type="catalytic activity">
    <reaction evidence="4 5">
        <text>L-glutaminyl-[peptide chain release factor] + S-adenosyl-L-methionine = N(5)-methyl-L-glutaminyl-[peptide chain release factor] + S-adenosyl-L-homocysteine + H(+)</text>
        <dbReference type="Rhea" id="RHEA:42896"/>
        <dbReference type="Rhea" id="RHEA-COMP:10271"/>
        <dbReference type="Rhea" id="RHEA-COMP:10272"/>
        <dbReference type="ChEBI" id="CHEBI:15378"/>
        <dbReference type="ChEBI" id="CHEBI:30011"/>
        <dbReference type="ChEBI" id="CHEBI:57856"/>
        <dbReference type="ChEBI" id="CHEBI:59789"/>
        <dbReference type="ChEBI" id="CHEBI:61891"/>
        <dbReference type="EC" id="2.1.1.297"/>
    </reaction>
</comment>
<evidence type="ECO:0000256" key="1">
    <source>
        <dbReference type="ARBA" id="ARBA00022603"/>
    </source>
</evidence>
<dbReference type="InterPro" id="IPR040758">
    <property type="entry name" value="PrmC_N"/>
</dbReference>
<gene>
    <name evidence="5 8" type="primary">prmC</name>
    <name evidence="8" type="ORF">Ami3637_06160</name>
</gene>
<dbReference type="GO" id="GO:0003676">
    <property type="term" value="F:nucleic acid binding"/>
    <property type="evidence" value="ECO:0007669"/>
    <property type="project" value="InterPro"/>
</dbReference>
<dbReference type="EC" id="2.1.1.297" evidence="5"/>
<sequence>MAMIVKEMLQMGQRTLEGAGIYDAKVDAERLLCHMLNLDRGELFMIWSKTMEDSQCNRYFDLIDTRATRIPLQHITGVQQFMGYDFKVDKNVLIPRLDTELLTEAVMDYAGCFKGKITVLDLCCGSGAIGISLAKLCKNMKVVCSDISEEAIRLTKENARTLKANVTIKKGDLFEPFKGRLGNTKFDIIVSNPPYIESEIISTLDEEVRTHEPHLALDGGEDGMDFYRQILKEAPKHLGKGGMLFLEVGHNQGNIIADKLAHMGQYTDIEIRKDYNDFDRVVICKTEVK</sequence>
<evidence type="ECO:0000256" key="2">
    <source>
        <dbReference type="ARBA" id="ARBA00022679"/>
    </source>
</evidence>
<dbReference type="AlphaFoldDB" id="A0A6P1MM11"/>
<feature type="domain" description="Release factor glutamine methyltransferase N-terminal" evidence="7">
    <location>
        <begin position="7"/>
        <end position="77"/>
    </location>
</feature>
<comment type="function">
    <text evidence="5">Methylates the class 1 translation termination release factors RF1/PrfA and RF2/PrfB on the glutamine residue of the universally conserved GGQ motif.</text>
</comment>
<accession>A0A6P1MM11</accession>
<dbReference type="GO" id="GO:0102559">
    <property type="term" value="F:peptide chain release factor N(5)-glutamine methyltransferase activity"/>
    <property type="evidence" value="ECO:0007669"/>
    <property type="project" value="UniProtKB-EC"/>
</dbReference>
<dbReference type="Proteomes" id="UP000463883">
    <property type="component" value="Chromosome"/>
</dbReference>
<keyword evidence="3 5" id="KW-0949">S-adenosyl-L-methionine</keyword>
<keyword evidence="9" id="KW-1185">Reference proteome</keyword>
<dbReference type="PANTHER" id="PTHR18895">
    <property type="entry name" value="HEMK METHYLTRANSFERASE"/>
    <property type="match status" value="1"/>
</dbReference>
<feature type="binding site" evidence="5">
    <location>
        <position position="192"/>
    </location>
    <ligand>
        <name>S-adenosyl-L-methionine</name>
        <dbReference type="ChEBI" id="CHEBI:59789"/>
    </ligand>
</feature>
<name>A0A6P1MM11_9FIRM</name>
<dbReference type="InterPro" id="IPR050320">
    <property type="entry name" value="N5-glutamine_MTase"/>
</dbReference>
<dbReference type="InterPro" id="IPR019874">
    <property type="entry name" value="RF_methyltr_PrmC"/>
</dbReference>
<dbReference type="Pfam" id="PF17827">
    <property type="entry name" value="PrmC_N"/>
    <property type="match status" value="1"/>
</dbReference>
<dbReference type="HAMAP" id="MF_02126">
    <property type="entry name" value="RF_methyltr_PrmC"/>
    <property type="match status" value="1"/>
</dbReference>
<dbReference type="Gene3D" id="3.40.50.150">
    <property type="entry name" value="Vaccinia Virus protein VP39"/>
    <property type="match status" value="1"/>
</dbReference>
<dbReference type="Gene3D" id="1.10.8.10">
    <property type="entry name" value="DNA helicase RuvA subunit, C-terminal domain"/>
    <property type="match status" value="1"/>
</dbReference>
<evidence type="ECO:0000259" key="7">
    <source>
        <dbReference type="Pfam" id="PF17827"/>
    </source>
</evidence>
<comment type="caution">
    <text evidence="5">Lacks conserved residue(s) required for the propagation of feature annotation.</text>
</comment>
<dbReference type="NCBIfam" id="TIGR03534">
    <property type="entry name" value="RF_mod_PrmC"/>
    <property type="match status" value="1"/>
</dbReference>
<feature type="binding site" evidence="5">
    <location>
        <begin position="192"/>
        <end position="195"/>
    </location>
    <ligand>
        <name>substrate</name>
    </ligand>
</feature>
<evidence type="ECO:0000256" key="4">
    <source>
        <dbReference type="ARBA" id="ARBA00048391"/>
    </source>
</evidence>
<feature type="domain" description="Methyltransferase small" evidence="6">
    <location>
        <begin position="117"/>
        <end position="199"/>
    </location>
</feature>
<evidence type="ECO:0000313" key="8">
    <source>
        <dbReference type="EMBL" id="QHI72035.1"/>
    </source>
</evidence>
<keyword evidence="2 5" id="KW-0808">Transferase</keyword>
<evidence type="ECO:0000256" key="3">
    <source>
        <dbReference type="ARBA" id="ARBA00022691"/>
    </source>
</evidence>
<dbReference type="SUPFAM" id="SSF53335">
    <property type="entry name" value="S-adenosyl-L-methionine-dependent methyltransferases"/>
    <property type="match status" value="1"/>
</dbReference>
<dbReference type="RefSeq" id="WP_162361805.1">
    <property type="nucleotide sequence ID" value="NZ_CP047591.1"/>
</dbReference>
<comment type="similarity">
    <text evidence="5">Belongs to the protein N5-glutamine methyltransferase family. PrmC subfamily.</text>
</comment>
<dbReference type="CDD" id="cd02440">
    <property type="entry name" value="AdoMet_MTases"/>
    <property type="match status" value="1"/>
</dbReference>
<dbReference type="EMBL" id="CP047591">
    <property type="protein sequence ID" value="QHI72035.1"/>
    <property type="molecule type" value="Genomic_DNA"/>
</dbReference>
<evidence type="ECO:0000313" key="9">
    <source>
        <dbReference type="Proteomes" id="UP000463883"/>
    </source>
</evidence>
<dbReference type="NCBIfam" id="TIGR00536">
    <property type="entry name" value="hemK_fam"/>
    <property type="match status" value="1"/>
</dbReference>
<dbReference type="GO" id="GO:0032259">
    <property type="term" value="P:methylation"/>
    <property type="evidence" value="ECO:0007669"/>
    <property type="project" value="UniProtKB-KW"/>
</dbReference>
<dbReference type="Pfam" id="PF05175">
    <property type="entry name" value="MTS"/>
    <property type="match status" value="1"/>
</dbReference>
<dbReference type="InterPro" id="IPR002052">
    <property type="entry name" value="DNA_methylase_N6_adenine_CS"/>
</dbReference>
<dbReference type="PROSITE" id="PS00092">
    <property type="entry name" value="N6_MTASE"/>
    <property type="match status" value="1"/>
</dbReference>
<feature type="binding site" evidence="5">
    <location>
        <position position="146"/>
    </location>
    <ligand>
        <name>S-adenosyl-L-methionine</name>
        <dbReference type="ChEBI" id="CHEBI:59789"/>
    </ligand>
</feature>
<dbReference type="InterPro" id="IPR007848">
    <property type="entry name" value="Small_mtfrase_dom"/>
</dbReference>
<evidence type="ECO:0000259" key="6">
    <source>
        <dbReference type="Pfam" id="PF05175"/>
    </source>
</evidence>
<protein>
    <recommendedName>
        <fullName evidence="5">Release factor glutamine methyltransferase</fullName>
        <shortName evidence="5">RF MTase</shortName>
        <ecNumber evidence="5">2.1.1.297</ecNumber>
    </recommendedName>
    <alternativeName>
        <fullName evidence="5">N5-glutamine methyltransferase PrmC</fullName>
    </alternativeName>
    <alternativeName>
        <fullName evidence="5">Protein-(glutamine-N5) MTase PrmC</fullName>
    </alternativeName>
    <alternativeName>
        <fullName evidence="5">Protein-glutamine N-methyltransferase PrmC</fullName>
    </alternativeName>
</protein>
<proteinExistence type="inferred from homology"/>
<dbReference type="InterPro" id="IPR004556">
    <property type="entry name" value="HemK-like"/>
</dbReference>
<dbReference type="KEGG" id="amic:Ami3637_06160"/>
<reference evidence="8 9" key="1">
    <citation type="submission" date="2020-01" db="EMBL/GenBank/DDBJ databases">
        <title>Genomic analysis of Aminipila sp. CBA3637.</title>
        <authorList>
            <person name="Kim Y.B."/>
            <person name="Roh S.W."/>
        </authorList>
    </citation>
    <scope>NUCLEOTIDE SEQUENCE [LARGE SCALE GENOMIC DNA]</scope>
    <source>
        <strain evidence="8 9">CBA3637</strain>
    </source>
</reference>
<evidence type="ECO:0000256" key="5">
    <source>
        <dbReference type="HAMAP-Rule" id="MF_02126"/>
    </source>
</evidence>
<keyword evidence="1 5" id="KW-0489">Methyltransferase</keyword>